<evidence type="ECO:0000256" key="3">
    <source>
        <dbReference type="ARBA" id="ARBA00037324"/>
    </source>
</evidence>
<dbReference type="SUPFAM" id="SSF56784">
    <property type="entry name" value="HAD-like"/>
    <property type="match status" value="1"/>
</dbReference>
<dbReference type="GO" id="GO:0005634">
    <property type="term" value="C:nucleus"/>
    <property type="evidence" value="ECO:0007669"/>
    <property type="project" value="UniProtKB-ARBA"/>
</dbReference>
<comment type="function">
    <text evidence="3">Probable phosphatase.</text>
</comment>
<accession>A0AAV1LF80</accession>
<evidence type="ECO:0000256" key="5">
    <source>
        <dbReference type="SAM" id="MobiDB-lite"/>
    </source>
</evidence>
<dbReference type="PROSITE" id="PS50969">
    <property type="entry name" value="FCP1"/>
    <property type="match status" value="1"/>
</dbReference>
<proteinExistence type="inferred from homology"/>
<dbReference type="FunFam" id="3.40.50.1000:FF:000015">
    <property type="entry name" value="CTD small phosphatase-like protein 2"/>
    <property type="match status" value="1"/>
</dbReference>
<dbReference type="InterPro" id="IPR004274">
    <property type="entry name" value="FCP1_dom"/>
</dbReference>
<keyword evidence="1" id="KW-0378">Hydrolase</keyword>
<dbReference type="InterPro" id="IPR011948">
    <property type="entry name" value="Dullard_phosphatase"/>
</dbReference>
<feature type="region of interest" description="Disordered" evidence="5">
    <location>
        <begin position="196"/>
        <end position="221"/>
    </location>
</feature>
<dbReference type="InterPro" id="IPR023214">
    <property type="entry name" value="HAD_sf"/>
</dbReference>
<dbReference type="PANTHER" id="PTHR12210">
    <property type="entry name" value="DULLARD PROTEIN PHOSPHATASE"/>
    <property type="match status" value="1"/>
</dbReference>
<comment type="caution">
    <text evidence="7">The sequence shown here is derived from an EMBL/GenBank/DDBJ whole genome shotgun (WGS) entry which is preliminary data.</text>
</comment>
<dbReference type="InterPro" id="IPR050365">
    <property type="entry name" value="TIM50"/>
</dbReference>
<evidence type="ECO:0000313" key="7">
    <source>
        <dbReference type="EMBL" id="CAK1593500.1"/>
    </source>
</evidence>
<organism evidence="7 8">
    <name type="scientific">Parnassius mnemosyne</name>
    <name type="common">clouded apollo</name>
    <dbReference type="NCBI Taxonomy" id="213953"/>
    <lineage>
        <taxon>Eukaryota</taxon>
        <taxon>Metazoa</taxon>
        <taxon>Ecdysozoa</taxon>
        <taxon>Arthropoda</taxon>
        <taxon>Hexapoda</taxon>
        <taxon>Insecta</taxon>
        <taxon>Pterygota</taxon>
        <taxon>Neoptera</taxon>
        <taxon>Endopterygota</taxon>
        <taxon>Lepidoptera</taxon>
        <taxon>Glossata</taxon>
        <taxon>Ditrysia</taxon>
        <taxon>Papilionoidea</taxon>
        <taxon>Papilionidae</taxon>
        <taxon>Parnassiinae</taxon>
        <taxon>Parnassini</taxon>
        <taxon>Parnassius</taxon>
        <taxon>Driopa</taxon>
    </lineage>
</organism>
<dbReference type="Gene3D" id="3.40.50.1000">
    <property type="entry name" value="HAD superfamily/HAD-like"/>
    <property type="match status" value="1"/>
</dbReference>
<dbReference type="NCBIfam" id="TIGR02251">
    <property type="entry name" value="HIF-SF_euk"/>
    <property type="match status" value="1"/>
</dbReference>
<evidence type="ECO:0000256" key="4">
    <source>
        <dbReference type="ARBA" id="ARBA00038355"/>
    </source>
</evidence>
<dbReference type="SMART" id="SM00577">
    <property type="entry name" value="CPDc"/>
    <property type="match status" value="1"/>
</dbReference>
<dbReference type="EMBL" id="CAVLGL010000088">
    <property type="protein sequence ID" value="CAK1593500.1"/>
    <property type="molecule type" value="Genomic_DNA"/>
</dbReference>
<feature type="region of interest" description="Disordered" evidence="5">
    <location>
        <begin position="162"/>
        <end position="182"/>
    </location>
</feature>
<dbReference type="AlphaFoldDB" id="A0AAV1LF80"/>
<evidence type="ECO:0000313" key="8">
    <source>
        <dbReference type="Proteomes" id="UP001314205"/>
    </source>
</evidence>
<keyword evidence="8" id="KW-1185">Reference proteome</keyword>
<dbReference type="InterPro" id="IPR036412">
    <property type="entry name" value="HAD-like_sf"/>
</dbReference>
<evidence type="ECO:0000259" key="6">
    <source>
        <dbReference type="PROSITE" id="PS50969"/>
    </source>
</evidence>
<feature type="domain" description="FCP1 homology" evidence="6">
    <location>
        <begin position="507"/>
        <end position="666"/>
    </location>
</feature>
<comment type="similarity">
    <text evidence="4">Belongs to the CTDSPL2 family.</text>
</comment>
<gene>
    <name evidence="7" type="ORF">PARMNEM_LOCUS13269</name>
</gene>
<evidence type="ECO:0000256" key="1">
    <source>
        <dbReference type="ARBA" id="ARBA00022801"/>
    </source>
</evidence>
<evidence type="ECO:0000256" key="2">
    <source>
        <dbReference type="ARBA" id="ARBA00022912"/>
    </source>
</evidence>
<dbReference type="CDD" id="cd07521">
    <property type="entry name" value="HAD_FCP1-like"/>
    <property type="match status" value="1"/>
</dbReference>
<feature type="compositionally biased region" description="Basic and acidic residues" evidence="5">
    <location>
        <begin position="210"/>
        <end position="221"/>
    </location>
</feature>
<name>A0AAV1LF80_9NEOP</name>
<sequence length="689" mass="78290">MRLRSRKRERPLPIIKKANSSKSRKFKDKSTWGNILRRTAARNASVQLNTTILSITHPNTNLKSKPVRIKSAMMERQAQALNKKPKHKDDTCPKKPIFQTVVRNSIKDNVTSSTLVKSAKTTQNDKVSTTSKIRGNDVRTTKSVQLRHSSLNRELIRSDVSASISSPRKTRRIDKVDKSASLNSSPIRKVRQLGIPSQKVSKAAVSSTKETPKKKCKPKESFIPEQNNWNSVDDDITMYEPHTTTTELAKNDDSDSETQVESSELCLPNDCLNDFMAIAECARLINERLPTGDEDINFLADKAARVMTTEREDEKKFPRKNSIDKRLMKRRNSSNDLEMYQPTSTTDDLDVPSDFLTTGEKYVQPDFVTMLEQDAYVRDSECEISSTCTDAQGTAIENLEALSARNPSTGFLAEISQSLVAEAAGWSASDIVPDDSAMVCHDEQSAEVEAEGLDVISSCNNRVDCEQISSWVDAFDPYLFIKQLPPLESVSTHALRARYPALPLKTRTSPDFSLVLDLDETLVHCSLQELPDASFHFPVLFQDCRYTVFVRTRPHFAEFLSRVSRLYEVILFTASKRVYADRLLNLLDPSRRWIKYRLFREHCLLVNGNYVKDLSILGRDLRKTVIVDNSPQAFGYQLENGIPIDSWFVDRSDNELLKLLPFLEHLATKEDVRPYIRDKYKLFSYLPPD</sequence>
<dbReference type="Pfam" id="PF03031">
    <property type="entry name" value="NIF"/>
    <property type="match status" value="1"/>
</dbReference>
<dbReference type="GO" id="GO:0004721">
    <property type="term" value="F:phosphoprotein phosphatase activity"/>
    <property type="evidence" value="ECO:0007669"/>
    <property type="project" value="UniProtKB-KW"/>
</dbReference>
<protein>
    <recommendedName>
        <fullName evidence="6">FCP1 homology domain-containing protein</fullName>
    </recommendedName>
</protein>
<reference evidence="7 8" key="1">
    <citation type="submission" date="2023-11" db="EMBL/GenBank/DDBJ databases">
        <authorList>
            <person name="Hedman E."/>
            <person name="Englund M."/>
            <person name="Stromberg M."/>
            <person name="Nyberg Akerstrom W."/>
            <person name="Nylinder S."/>
            <person name="Jareborg N."/>
            <person name="Kallberg Y."/>
            <person name="Kronander E."/>
        </authorList>
    </citation>
    <scope>NUCLEOTIDE SEQUENCE [LARGE SCALE GENOMIC DNA]</scope>
</reference>
<keyword evidence="2" id="KW-0904">Protein phosphatase</keyword>
<dbReference type="Proteomes" id="UP001314205">
    <property type="component" value="Unassembled WGS sequence"/>
</dbReference>